<proteinExistence type="predicted"/>
<dbReference type="AlphaFoldDB" id="A0AAP0JMH4"/>
<sequence>MTKVGATGFHFETLNLRIIFLKWFSGCVMDLSLSSFYFEEFITTIFLICTSTA</sequence>
<reference evidence="1 2" key="1">
    <citation type="submission" date="2024-01" db="EMBL/GenBank/DDBJ databases">
        <title>Genome assemblies of Stephania.</title>
        <authorList>
            <person name="Yang L."/>
        </authorList>
    </citation>
    <scope>NUCLEOTIDE SEQUENCE [LARGE SCALE GENOMIC DNA]</scope>
    <source>
        <strain evidence="1">YNDBR</strain>
        <tissue evidence="1">Leaf</tissue>
    </source>
</reference>
<dbReference type="EMBL" id="JBBNAF010000006">
    <property type="protein sequence ID" value="KAK9135888.1"/>
    <property type="molecule type" value="Genomic_DNA"/>
</dbReference>
<name>A0AAP0JMH4_9MAGN</name>
<evidence type="ECO:0000313" key="2">
    <source>
        <dbReference type="Proteomes" id="UP001420932"/>
    </source>
</evidence>
<keyword evidence="2" id="KW-1185">Reference proteome</keyword>
<evidence type="ECO:0000313" key="1">
    <source>
        <dbReference type="EMBL" id="KAK9135888.1"/>
    </source>
</evidence>
<gene>
    <name evidence="1" type="ORF">Syun_015218</name>
</gene>
<accession>A0AAP0JMH4</accession>
<organism evidence="1 2">
    <name type="scientific">Stephania yunnanensis</name>
    <dbReference type="NCBI Taxonomy" id="152371"/>
    <lineage>
        <taxon>Eukaryota</taxon>
        <taxon>Viridiplantae</taxon>
        <taxon>Streptophyta</taxon>
        <taxon>Embryophyta</taxon>
        <taxon>Tracheophyta</taxon>
        <taxon>Spermatophyta</taxon>
        <taxon>Magnoliopsida</taxon>
        <taxon>Ranunculales</taxon>
        <taxon>Menispermaceae</taxon>
        <taxon>Menispermoideae</taxon>
        <taxon>Cissampelideae</taxon>
        <taxon>Stephania</taxon>
    </lineage>
</organism>
<protein>
    <submittedName>
        <fullName evidence="1">Uncharacterized protein</fullName>
    </submittedName>
</protein>
<dbReference type="Proteomes" id="UP001420932">
    <property type="component" value="Unassembled WGS sequence"/>
</dbReference>
<comment type="caution">
    <text evidence="1">The sequence shown here is derived from an EMBL/GenBank/DDBJ whole genome shotgun (WGS) entry which is preliminary data.</text>
</comment>